<feature type="region of interest" description="Disordered" evidence="1">
    <location>
        <begin position="1"/>
        <end position="35"/>
    </location>
</feature>
<dbReference type="EMBL" id="BGZK01002421">
    <property type="protein sequence ID" value="GBP93809.1"/>
    <property type="molecule type" value="Genomic_DNA"/>
</dbReference>
<proteinExistence type="predicted"/>
<keyword evidence="3" id="KW-1185">Reference proteome</keyword>
<dbReference type="Proteomes" id="UP000299102">
    <property type="component" value="Unassembled WGS sequence"/>
</dbReference>
<evidence type="ECO:0000313" key="3">
    <source>
        <dbReference type="Proteomes" id="UP000299102"/>
    </source>
</evidence>
<dbReference type="AlphaFoldDB" id="A0A4C2A3Q7"/>
<organism evidence="2 3">
    <name type="scientific">Eumeta variegata</name>
    <name type="common">Bagworm moth</name>
    <name type="synonym">Eumeta japonica</name>
    <dbReference type="NCBI Taxonomy" id="151549"/>
    <lineage>
        <taxon>Eukaryota</taxon>
        <taxon>Metazoa</taxon>
        <taxon>Ecdysozoa</taxon>
        <taxon>Arthropoda</taxon>
        <taxon>Hexapoda</taxon>
        <taxon>Insecta</taxon>
        <taxon>Pterygota</taxon>
        <taxon>Neoptera</taxon>
        <taxon>Endopterygota</taxon>
        <taxon>Lepidoptera</taxon>
        <taxon>Glossata</taxon>
        <taxon>Ditrysia</taxon>
        <taxon>Tineoidea</taxon>
        <taxon>Psychidae</taxon>
        <taxon>Oiketicinae</taxon>
        <taxon>Eumeta</taxon>
    </lineage>
</organism>
<reference evidence="2 3" key="1">
    <citation type="journal article" date="2019" name="Commun. Biol.">
        <title>The bagworm genome reveals a unique fibroin gene that provides high tensile strength.</title>
        <authorList>
            <person name="Kono N."/>
            <person name="Nakamura H."/>
            <person name="Ohtoshi R."/>
            <person name="Tomita M."/>
            <person name="Numata K."/>
            <person name="Arakawa K."/>
        </authorList>
    </citation>
    <scope>NUCLEOTIDE SEQUENCE [LARGE SCALE GENOMIC DNA]</scope>
</reference>
<evidence type="ECO:0000256" key="1">
    <source>
        <dbReference type="SAM" id="MobiDB-lite"/>
    </source>
</evidence>
<name>A0A4C2A3Q7_EUMVA</name>
<protein>
    <submittedName>
        <fullName evidence="2">Uncharacterized protein</fullName>
    </submittedName>
</protein>
<sequence length="324" mass="35957">MMIGGKLKTPPKDIALQRGVSGPTEGLPLATSSRSRRERRSFYRACGPVTVKTLSVGYCGRQRAAADARDCVFNFRTACDVFMPVGGGGRHFQINPFNNIKSGGFISFQRLNCVRFSTESPPLPARLLHAQHILSDACAASRVMARRAAARGTRGRPERAVGLFILKFLRSQKCFIGQSCCYSCERPNVRSRNRVTNSRRLVDAYRECEINGVNKRRRNRPGHTSGPPAPARAPARRAPRRPKAFDNTRDVLPLLIHYSNLYLYVSTGQIYLSYHSAGRGGRRERWPPPGPRGQIARDSMKLVLSVFNLIGGTQPKECSSDLVA</sequence>
<evidence type="ECO:0000313" key="2">
    <source>
        <dbReference type="EMBL" id="GBP93809.1"/>
    </source>
</evidence>
<feature type="region of interest" description="Disordered" evidence="1">
    <location>
        <begin position="212"/>
        <end position="244"/>
    </location>
</feature>
<gene>
    <name evidence="2" type="ORF">EVAR_59352_1</name>
</gene>
<accession>A0A4C2A3Q7</accession>
<comment type="caution">
    <text evidence="2">The sequence shown here is derived from an EMBL/GenBank/DDBJ whole genome shotgun (WGS) entry which is preliminary data.</text>
</comment>